<evidence type="ECO:0008006" key="3">
    <source>
        <dbReference type="Google" id="ProtNLM"/>
    </source>
</evidence>
<sequence>MTIVTVRAKLPRLQISGDITVAGVTIRRRKTCISLATQATRNVPGSFVVAEERLLHIAQSIELLHHQTTSIQIDKETFPSRHSSRFRANPQTLDRNLVSSVTTALNAHPQAGVLKSILKVLCRADEGDTWLEQFIFKWMAFNTLYGMYAATHNERERDQIDNFIDRSTLTDAELKPWVDLRINQQGFSFLIAQGLTLGLGNNPTLVSTDLATALANLPNTQDYRDFATKAILVVYALRNRFFHGNAPAIQVNQMVEVSEAVALLDFVIRATIQKQLGLPPSGPLSAMIEHITVAFDEFL</sequence>
<dbReference type="EMBL" id="JAFLCK010000002">
    <property type="protein sequence ID" value="MBN8659085.1"/>
    <property type="molecule type" value="Genomic_DNA"/>
</dbReference>
<evidence type="ECO:0000313" key="1">
    <source>
        <dbReference type="EMBL" id="MBN8659085.1"/>
    </source>
</evidence>
<name>A0A8J7PFL5_9BACT</name>
<gene>
    <name evidence="1" type="ORF">J0M35_01895</name>
</gene>
<evidence type="ECO:0000313" key="2">
    <source>
        <dbReference type="Proteomes" id="UP000664277"/>
    </source>
</evidence>
<dbReference type="Proteomes" id="UP000664277">
    <property type="component" value="Unassembled WGS sequence"/>
</dbReference>
<comment type="caution">
    <text evidence="1">The sequence shown here is derived from an EMBL/GenBank/DDBJ whole genome shotgun (WGS) entry which is preliminary data.</text>
</comment>
<protein>
    <recommendedName>
        <fullName evidence="3">Apea-like HEPN domain-containing protein</fullName>
    </recommendedName>
</protein>
<organism evidence="1 2">
    <name type="scientific">Candidatus Obscuribacter phosphatis</name>
    <dbReference type="NCBI Taxonomy" id="1906157"/>
    <lineage>
        <taxon>Bacteria</taxon>
        <taxon>Bacillati</taxon>
        <taxon>Candidatus Melainabacteria</taxon>
        <taxon>Candidatus Obscuribacterales</taxon>
        <taxon>Candidatus Obscuribacteraceae</taxon>
        <taxon>Candidatus Obscuribacter</taxon>
    </lineage>
</organism>
<accession>A0A8J7PFL5</accession>
<proteinExistence type="predicted"/>
<dbReference type="AlphaFoldDB" id="A0A8J7PFL5"/>
<reference evidence="1" key="1">
    <citation type="submission" date="2021-02" db="EMBL/GenBank/DDBJ databases">
        <title>Genome-Resolved Metagenomics of a Microbial Community Performing Photosynthetic Biological Nutrient Removal.</title>
        <authorList>
            <person name="Mcdaniel E.A."/>
        </authorList>
    </citation>
    <scope>NUCLEOTIDE SEQUENCE</scope>
    <source>
        <strain evidence="1">UWPOB_OBS1</strain>
    </source>
</reference>